<reference evidence="3" key="1">
    <citation type="submission" date="2019-07" db="EMBL/GenBank/DDBJ databases">
        <authorList>
            <person name="Ashton P.M."/>
            <person name="Dallman T."/>
            <person name="Nair S."/>
            <person name="De Pinna E."/>
            <person name="Peters T."/>
            <person name="Grant K."/>
        </authorList>
    </citation>
    <scope>NUCLEOTIDE SEQUENCE</scope>
    <source>
        <strain evidence="5">275803</strain>
        <strain evidence="4">319688</strain>
        <strain evidence="3">646013</strain>
    </source>
</reference>
<evidence type="ECO:0008006" key="6">
    <source>
        <dbReference type="Google" id="ProtNLM"/>
    </source>
</evidence>
<feature type="transmembrane region" description="Helical" evidence="2">
    <location>
        <begin position="41"/>
        <end position="64"/>
    </location>
</feature>
<feature type="compositionally biased region" description="Polar residues" evidence="1">
    <location>
        <begin position="1"/>
        <end position="20"/>
    </location>
</feature>
<dbReference type="EMBL" id="AAIAJV010000035">
    <property type="protein sequence ID" value="ECC1608625.1"/>
    <property type="molecule type" value="Genomic_DNA"/>
</dbReference>
<evidence type="ECO:0000256" key="2">
    <source>
        <dbReference type="SAM" id="Phobius"/>
    </source>
</evidence>
<protein>
    <recommendedName>
        <fullName evidence="6">Inner membrane protein</fullName>
    </recommendedName>
</protein>
<keyword evidence="2" id="KW-1133">Transmembrane helix</keyword>
<gene>
    <name evidence="5" type="ORF">DN310_23410</name>
    <name evidence="4" type="ORF">DPA05_13315</name>
    <name evidence="3" type="ORF">FNI14_22185</name>
</gene>
<evidence type="ECO:0000256" key="1">
    <source>
        <dbReference type="SAM" id="MobiDB-lite"/>
    </source>
</evidence>
<evidence type="ECO:0000313" key="4">
    <source>
        <dbReference type="EMBL" id="ECE6360657.1"/>
    </source>
</evidence>
<evidence type="ECO:0000313" key="3">
    <source>
        <dbReference type="EMBL" id="ECC1608625.1"/>
    </source>
</evidence>
<keyword evidence="2" id="KW-0812">Transmembrane</keyword>
<dbReference type="AlphaFoldDB" id="A0A344R3H1"/>
<feature type="transmembrane region" description="Helical" evidence="2">
    <location>
        <begin position="76"/>
        <end position="99"/>
    </location>
</feature>
<dbReference type="Proteomes" id="UP000839598">
    <property type="component" value="Unassembled WGS sequence"/>
</dbReference>
<name>A0A344R3H1_SALER</name>
<proteinExistence type="predicted"/>
<feature type="region of interest" description="Disordered" evidence="1">
    <location>
        <begin position="1"/>
        <end position="24"/>
    </location>
</feature>
<accession>A0A344R3H1</accession>
<comment type="caution">
    <text evidence="3">The sequence shown here is derived from an EMBL/GenBank/DDBJ whole genome shotgun (WGS) entry which is preliminary data.</text>
</comment>
<organism evidence="3">
    <name type="scientific">Salmonella enterica subsp. salamae</name>
    <dbReference type="NCBI Taxonomy" id="59202"/>
    <lineage>
        <taxon>Bacteria</taxon>
        <taxon>Pseudomonadati</taxon>
        <taxon>Pseudomonadota</taxon>
        <taxon>Gammaproteobacteria</taxon>
        <taxon>Enterobacterales</taxon>
        <taxon>Enterobacteriaceae</taxon>
        <taxon>Salmonella</taxon>
    </lineage>
</organism>
<dbReference type="EMBL" id="AAIIOQ010000014">
    <property type="protein sequence ID" value="ECE6360657.1"/>
    <property type="molecule type" value="Genomic_DNA"/>
</dbReference>
<evidence type="ECO:0000313" key="5">
    <source>
        <dbReference type="EMBL" id="ECI4012166.1"/>
    </source>
</evidence>
<dbReference type="Proteomes" id="UP000839852">
    <property type="component" value="Unassembled WGS sequence"/>
</dbReference>
<sequence length="111" mass="11355">MDINSSATVNTPLLQPSNQQRDGKPAAEIVNFQAHGEKPRYLMCIGTSMICAGTFGAIASGLVASVSSGSVFSSSLVVVGASMGLVVIGTMAIGAGLYLHSDSIRTHPAYP</sequence>
<dbReference type="EMBL" id="AAIVAV010000041">
    <property type="protein sequence ID" value="ECI4012166.1"/>
    <property type="molecule type" value="Genomic_DNA"/>
</dbReference>
<keyword evidence="2" id="KW-0472">Membrane</keyword>